<feature type="transmembrane region" description="Helical" evidence="7">
    <location>
        <begin position="21"/>
        <end position="49"/>
    </location>
</feature>
<dbReference type="InterPro" id="IPR000515">
    <property type="entry name" value="MetI-like"/>
</dbReference>
<dbReference type="KEGG" id="nsl:BOX37_10865"/>
<organism evidence="9 10">
    <name type="scientific">Nocardia mangyaensis</name>
    <dbReference type="NCBI Taxonomy" id="2213200"/>
    <lineage>
        <taxon>Bacteria</taxon>
        <taxon>Bacillati</taxon>
        <taxon>Actinomycetota</taxon>
        <taxon>Actinomycetes</taxon>
        <taxon>Mycobacteriales</taxon>
        <taxon>Nocardiaceae</taxon>
        <taxon>Nocardia</taxon>
    </lineage>
</organism>
<feature type="transmembrane region" description="Helical" evidence="7">
    <location>
        <begin position="166"/>
        <end position="193"/>
    </location>
</feature>
<keyword evidence="3" id="KW-1003">Cell membrane</keyword>
<sequence length="304" mass="33362">MTLTLAPPKPRADGRTQSGVAWLYFSPVMLSIIVWVYGPLVFTAVLSFLDWNLVAPDIEWNGLTNYHTLLTQPEFGNAAWNTVKYALWVLPFATVVPCALAIALWKRPGRTSEFYRMLLFLPVVLAPVANALSWQFILDPLHGTLNQVLGILGVEPVNWLGDPATALPTIVAVTAPKVVALNTLLFGAALANVDRRTVDAARLDDATEGEITRAIILPQLRRPFILLGLLSMVVVWPWLFTNIGVLTRGGPSGATDNVYYRLYTYGFTFFDAGTASAAAIVIAVVFGLLLTFSSLLSRRFRATR</sequence>
<keyword evidence="5 7" id="KW-1133">Transmembrane helix</keyword>
<dbReference type="GO" id="GO:0005886">
    <property type="term" value="C:plasma membrane"/>
    <property type="evidence" value="ECO:0007669"/>
    <property type="project" value="UniProtKB-SubCell"/>
</dbReference>
<comment type="similarity">
    <text evidence="7">Belongs to the binding-protein-dependent transport system permease family.</text>
</comment>
<reference evidence="9" key="1">
    <citation type="submission" date="2016-11" db="EMBL/GenBank/DDBJ databases">
        <authorList>
            <person name="Jaros S."/>
            <person name="Januszkiewicz K."/>
            <person name="Wedrychowicz H."/>
        </authorList>
    </citation>
    <scope>NUCLEOTIDE SEQUENCE [LARGE SCALE GENOMIC DNA]</scope>
    <source>
        <strain evidence="9">Y48</strain>
    </source>
</reference>
<evidence type="ECO:0000256" key="4">
    <source>
        <dbReference type="ARBA" id="ARBA00022692"/>
    </source>
</evidence>
<feature type="transmembrane region" description="Helical" evidence="7">
    <location>
        <begin position="117"/>
        <end position="137"/>
    </location>
</feature>
<gene>
    <name evidence="9" type="ORF">BOX37_10865</name>
</gene>
<evidence type="ECO:0000256" key="2">
    <source>
        <dbReference type="ARBA" id="ARBA00022448"/>
    </source>
</evidence>
<dbReference type="PANTHER" id="PTHR30193">
    <property type="entry name" value="ABC TRANSPORTER PERMEASE PROTEIN"/>
    <property type="match status" value="1"/>
</dbReference>
<dbReference type="OrthoDB" id="3810889at2"/>
<dbReference type="EMBL" id="CP018082">
    <property type="protein sequence ID" value="APE34371.1"/>
    <property type="molecule type" value="Genomic_DNA"/>
</dbReference>
<dbReference type="Proteomes" id="UP000183810">
    <property type="component" value="Chromosome"/>
</dbReference>
<evidence type="ECO:0000313" key="10">
    <source>
        <dbReference type="Proteomes" id="UP000183810"/>
    </source>
</evidence>
<evidence type="ECO:0000256" key="6">
    <source>
        <dbReference type="ARBA" id="ARBA00023136"/>
    </source>
</evidence>
<dbReference type="Gene3D" id="1.10.3720.10">
    <property type="entry name" value="MetI-like"/>
    <property type="match status" value="1"/>
</dbReference>
<keyword evidence="10" id="KW-1185">Reference proteome</keyword>
<feature type="transmembrane region" description="Helical" evidence="7">
    <location>
        <begin position="224"/>
        <end position="247"/>
    </location>
</feature>
<name>A0A1J0VQP3_9NOCA</name>
<evidence type="ECO:0000256" key="1">
    <source>
        <dbReference type="ARBA" id="ARBA00004651"/>
    </source>
</evidence>
<dbReference type="PROSITE" id="PS50928">
    <property type="entry name" value="ABC_TM1"/>
    <property type="match status" value="1"/>
</dbReference>
<evidence type="ECO:0000256" key="3">
    <source>
        <dbReference type="ARBA" id="ARBA00022475"/>
    </source>
</evidence>
<feature type="domain" description="ABC transmembrane type-1" evidence="8">
    <location>
        <begin position="79"/>
        <end position="297"/>
    </location>
</feature>
<accession>A0A1J0VQP3</accession>
<dbReference type="CDD" id="cd06261">
    <property type="entry name" value="TM_PBP2"/>
    <property type="match status" value="1"/>
</dbReference>
<proteinExistence type="inferred from homology"/>
<evidence type="ECO:0000259" key="8">
    <source>
        <dbReference type="PROSITE" id="PS50928"/>
    </source>
</evidence>
<evidence type="ECO:0000256" key="7">
    <source>
        <dbReference type="RuleBase" id="RU363032"/>
    </source>
</evidence>
<dbReference type="SUPFAM" id="SSF161098">
    <property type="entry name" value="MetI-like"/>
    <property type="match status" value="1"/>
</dbReference>
<evidence type="ECO:0000313" key="9">
    <source>
        <dbReference type="EMBL" id="APE34371.1"/>
    </source>
</evidence>
<dbReference type="AlphaFoldDB" id="A0A1J0VQP3"/>
<feature type="transmembrane region" description="Helical" evidence="7">
    <location>
        <begin position="85"/>
        <end position="105"/>
    </location>
</feature>
<dbReference type="GO" id="GO:0055085">
    <property type="term" value="P:transmembrane transport"/>
    <property type="evidence" value="ECO:0007669"/>
    <property type="project" value="InterPro"/>
</dbReference>
<dbReference type="InterPro" id="IPR051393">
    <property type="entry name" value="ABC_transporter_permease"/>
</dbReference>
<dbReference type="InterPro" id="IPR035906">
    <property type="entry name" value="MetI-like_sf"/>
</dbReference>
<comment type="subcellular location">
    <subcellularLocation>
        <location evidence="1 7">Cell membrane</location>
        <topology evidence="1 7">Multi-pass membrane protein</topology>
    </subcellularLocation>
</comment>
<evidence type="ECO:0000256" key="5">
    <source>
        <dbReference type="ARBA" id="ARBA00022989"/>
    </source>
</evidence>
<keyword evidence="6 7" id="KW-0472">Membrane</keyword>
<dbReference type="Pfam" id="PF00528">
    <property type="entry name" value="BPD_transp_1"/>
    <property type="match status" value="1"/>
</dbReference>
<dbReference type="PANTHER" id="PTHR30193:SF37">
    <property type="entry name" value="INNER MEMBRANE ABC TRANSPORTER PERMEASE PROTEIN YCJO"/>
    <property type="match status" value="1"/>
</dbReference>
<keyword evidence="2 7" id="KW-0813">Transport</keyword>
<protein>
    <submittedName>
        <fullName evidence="9">ABC transporter permease</fullName>
    </submittedName>
</protein>
<keyword evidence="4 7" id="KW-0812">Transmembrane</keyword>
<feature type="transmembrane region" description="Helical" evidence="7">
    <location>
        <begin position="267"/>
        <end position="296"/>
    </location>
</feature>
<dbReference type="RefSeq" id="WP_071927551.1">
    <property type="nucleotide sequence ID" value="NZ_CP018082.1"/>
</dbReference>